<evidence type="ECO:0000256" key="1">
    <source>
        <dbReference type="ARBA" id="ARBA00022801"/>
    </source>
</evidence>
<dbReference type="GeneID" id="300579518"/>
<dbReference type="RefSeq" id="XP_073556618.1">
    <property type="nucleotide sequence ID" value="XM_073705068.1"/>
</dbReference>
<dbReference type="Pfam" id="PF00561">
    <property type="entry name" value="Abhydrolase_1"/>
    <property type="match status" value="1"/>
</dbReference>
<accession>A0ABY2GXY2</accession>
<sequence length="309" mass="34757">MAPDLFPGFTRQYIKTPDEVSIFVRAKIDADKPPLLLLHGFPQTHVEFHPIIPSLLPHYSIVLMDLRGYGASSVVPSTNGSGYSKRLMAQDCVFVMAQLGYDKFTLVGHDRGARVAYRLAFDQPQKLVKVVVVDIIPTAAMYSRFGDTNAGLRAYHWLFLAQPEPFPETMIKGNDNGKMFLEHTLATWTRKRNLDDFSEAALDEYRDAYCSDERIHSTCEDYRAGAFLDRVYDEEELKLGKKIETPILAVWGSTGLFAEAMASKAEGPLEIWKAYARDVRGKGLECGHFVVEEDPEGLTDALLPFLLEK</sequence>
<comment type="caution">
    <text evidence="4">The sequence shown here is derived from an EMBL/GenBank/DDBJ whole genome shotgun (WGS) entry which is preliminary data.</text>
</comment>
<name>A0ABY2GXY2_9HYPO</name>
<evidence type="ECO:0000313" key="4">
    <source>
        <dbReference type="EMBL" id="TFB00417.1"/>
    </source>
</evidence>
<dbReference type="Proteomes" id="UP001642720">
    <property type="component" value="Unassembled WGS sequence"/>
</dbReference>
<evidence type="ECO:0000256" key="2">
    <source>
        <dbReference type="ARBA" id="ARBA00038334"/>
    </source>
</evidence>
<protein>
    <submittedName>
        <fullName evidence="4">Fluoroacetate dehalogenase</fullName>
    </submittedName>
</protein>
<dbReference type="EMBL" id="PPTA01000011">
    <property type="protein sequence ID" value="TFB00417.1"/>
    <property type="molecule type" value="Genomic_DNA"/>
</dbReference>
<keyword evidence="5" id="KW-1185">Reference proteome</keyword>
<dbReference type="PRINTS" id="PR00111">
    <property type="entry name" value="ABHYDROLASE"/>
</dbReference>
<proteinExistence type="inferred from homology"/>
<evidence type="ECO:0000259" key="3">
    <source>
        <dbReference type="Pfam" id="PF00561"/>
    </source>
</evidence>
<dbReference type="InterPro" id="IPR000639">
    <property type="entry name" value="Epox_hydrolase-like"/>
</dbReference>
<dbReference type="InterPro" id="IPR029058">
    <property type="entry name" value="AB_hydrolase_fold"/>
</dbReference>
<dbReference type="InterPro" id="IPR000073">
    <property type="entry name" value="AB_hydrolase_1"/>
</dbReference>
<dbReference type="SUPFAM" id="SSF53474">
    <property type="entry name" value="alpha/beta-Hydrolases"/>
    <property type="match status" value="1"/>
</dbReference>
<organism evidence="4 5">
    <name type="scientific">Trichoderma ghanense</name>
    <dbReference type="NCBI Taxonomy" id="65468"/>
    <lineage>
        <taxon>Eukaryota</taxon>
        <taxon>Fungi</taxon>
        <taxon>Dikarya</taxon>
        <taxon>Ascomycota</taxon>
        <taxon>Pezizomycotina</taxon>
        <taxon>Sordariomycetes</taxon>
        <taxon>Hypocreomycetidae</taxon>
        <taxon>Hypocreales</taxon>
        <taxon>Hypocreaceae</taxon>
        <taxon>Trichoderma</taxon>
    </lineage>
</organism>
<feature type="domain" description="AB hydrolase-1" evidence="3">
    <location>
        <begin position="33"/>
        <end position="253"/>
    </location>
</feature>
<comment type="similarity">
    <text evidence="2">Belongs to the AB hydrolase superfamily. Epoxide hydrolase family.</text>
</comment>
<gene>
    <name evidence="4" type="ORF">CCMA1212_007910</name>
</gene>
<reference evidence="4 5" key="1">
    <citation type="submission" date="2018-01" db="EMBL/GenBank/DDBJ databases">
        <title>Genome characterization of the sugarcane-associated fungus Trichoderma ghanense CCMA-1212 and their application in lignocelulose bioconversion.</title>
        <authorList>
            <person name="Steindorff A.S."/>
            <person name="Mendes T.D."/>
            <person name="Vilela E.S.D."/>
            <person name="Rodrigues D.S."/>
            <person name="Formighieri E.F."/>
            <person name="Melo I.S."/>
            <person name="Favaro L.C.L."/>
        </authorList>
    </citation>
    <scope>NUCLEOTIDE SEQUENCE [LARGE SCALE GENOMIC DNA]</scope>
    <source>
        <strain evidence="4 5">CCMA-1212</strain>
    </source>
</reference>
<evidence type="ECO:0000313" key="5">
    <source>
        <dbReference type="Proteomes" id="UP001642720"/>
    </source>
</evidence>
<dbReference type="Gene3D" id="3.40.50.1820">
    <property type="entry name" value="alpha/beta hydrolase"/>
    <property type="match status" value="1"/>
</dbReference>
<dbReference type="PANTHER" id="PTHR43329">
    <property type="entry name" value="EPOXIDE HYDROLASE"/>
    <property type="match status" value="1"/>
</dbReference>
<dbReference type="PRINTS" id="PR00412">
    <property type="entry name" value="EPOXHYDRLASE"/>
</dbReference>
<keyword evidence="1" id="KW-0378">Hydrolase</keyword>